<dbReference type="OrthoDB" id="8191755at2759"/>
<evidence type="ECO:0000313" key="2">
    <source>
        <dbReference type="Proteomes" id="UP000299102"/>
    </source>
</evidence>
<accession>A0A4C1YAA1</accession>
<reference evidence="1 2" key="1">
    <citation type="journal article" date="2019" name="Commun. Biol.">
        <title>The bagworm genome reveals a unique fibroin gene that provides high tensile strength.</title>
        <authorList>
            <person name="Kono N."/>
            <person name="Nakamura H."/>
            <person name="Ohtoshi R."/>
            <person name="Tomita M."/>
            <person name="Numata K."/>
            <person name="Arakawa K."/>
        </authorList>
    </citation>
    <scope>NUCLEOTIDE SEQUENCE [LARGE SCALE GENOMIC DNA]</scope>
</reference>
<sequence length="140" mass="16188">MVRNYKKKGTRSGEVDEQAMFRAIDEILGNILFLRKSATKYGVNALTLQSRIKKLRKTQDLDSENRVFEYKFALQQIVTKTEEDHLNKYVLACSKIYYGLTCIQVKDLAYGFAKANDINYPVSWDNNKMAGADWLASFRK</sequence>
<gene>
    <name evidence="1" type="ORF">EVAR_103352_1</name>
</gene>
<organism evidence="1 2">
    <name type="scientific">Eumeta variegata</name>
    <name type="common">Bagworm moth</name>
    <name type="synonym">Eumeta japonica</name>
    <dbReference type="NCBI Taxonomy" id="151549"/>
    <lineage>
        <taxon>Eukaryota</taxon>
        <taxon>Metazoa</taxon>
        <taxon>Ecdysozoa</taxon>
        <taxon>Arthropoda</taxon>
        <taxon>Hexapoda</taxon>
        <taxon>Insecta</taxon>
        <taxon>Pterygota</taxon>
        <taxon>Neoptera</taxon>
        <taxon>Endopterygota</taxon>
        <taxon>Lepidoptera</taxon>
        <taxon>Glossata</taxon>
        <taxon>Ditrysia</taxon>
        <taxon>Tineoidea</taxon>
        <taxon>Psychidae</taxon>
        <taxon>Oiketicinae</taxon>
        <taxon>Eumeta</taxon>
    </lineage>
</organism>
<evidence type="ECO:0000313" key="1">
    <source>
        <dbReference type="EMBL" id="GBP71467.1"/>
    </source>
</evidence>
<dbReference type="EMBL" id="BGZK01001110">
    <property type="protein sequence ID" value="GBP71467.1"/>
    <property type="molecule type" value="Genomic_DNA"/>
</dbReference>
<proteinExistence type="predicted"/>
<name>A0A4C1YAA1_EUMVA</name>
<evidence type="ECO:0008006" key="3">
    <source>
        <dbReference type="Google" id="ProtNLM"/>
    </source>
</evidence>
<protein>
    <recommendedName>
        <fullName evidence="3">HTH psq-type domain-containing protein</fullName>
    </recommendedName>
</protein>
<dbReference type="AlphaFoldDB" id="A0A4C1YAA1"/>
<keyword evidence="2" id="KW-1185">Reference proteome</keyword>
<dbReference type="STRING" id="151549.A0A4C1YAA1"/>
<comment type="caution">
    <text evidence="1">The sequence shown here is derived from an EMBL/GenBank/DDBJ whole genome shotgun (WGS) entry which is preliminary data.</text>
</comment>
<dbReference type="Proteomes" id="UP000299102">
    <property type="component" value="Unassembled WGS sequence"/>
</dbReference>